<sequence length="175" mass="20343">MWFDFSKSSLLSKHLEEHQNEILVVKDATNEKDKIDKSDTDRYECKFCSKTLITYMGLKIHERRHTGNNLHTCGVCKKTFTKSNHLKRHMLTHGIKVEVKKAAVRADKDKKIMQCEFCDRKFKYKKSFSQHMQNEHGISDESDVPLSNLIEKNEIIADEKATTLQKENDANGINL</sequence>
<dbReference type="EMBL" id="CM043017">
    <property type="protein sequence ID" value="KAI4465900.1"/>
    <property type="molecule type" value="Genomic_DNA"/>
</dbReference>
<proteinExistence type="predicted"/>
<accession>A0ACB9TGG6</accession>
<keyword evidence="2" id="KW-1185">Reference proteome</keyword>
<evidence type="ECO:0000313" key="1">
    <source>
        <dbReference type="EMBL" id="KAI4465900.1"/>
    </source>
</evidence>
<name>A0ACB9TGG6_HOLOL</name>
<gene>
    <name evidence="1" type="ORF">MML48_3g00019620</name>
</gene>
<evidence type="ECO:0000313" key="2">
    <source>
        <dbReference type="Proteomes" id="UP001056778"/>
    </source>
</evidence>
<protein>
    <submittedName>
        <fullName evidence="1">Uncharacterized protein</fullName>
    </submittedName>
</protein>
<comment type="caution">
    <text evidence="1">The sequence shown here is derived from an EMBL/GenBank/DDBJ whole genome shotgun (WGS) entry which is preliminary data.</text>
</comment>
<organism evidence="1 2">
    <name type="scientific">Holotrichia oblita</name>
    <name type="common">Chafer beetle</name>
    <dbReference type="NCBI Taxonomy" id="644536"/>
    <lineage>
        <taxon>Eukaryota</taxon>
        <taxon>Metazoa</taxon>
        <taxon>Ecdysozoa</taxon>
        <taxon>Arthropoda</taxon>
        <taxon>Hexapoda</taxon>
        <taxon>Insecta</taxon>
        <taxon>Pterygota</taxon>
        <taxon>Neoptera</taxon>
        <taxon>Endopterygota</taxon>
        <taxon>Coleoptera</taxon>
        <taxon>Polyphaga</taxon>
        <taxon>Scarabaeiformia</taxon>
        <taxon>Scarabaeidae</taxon>
        <taxon>Melolonthinae</taxon>
        <taxon>Holotrichia</taxon>
    </lineage>
</organism>
<reference evidence="1" key="1">
    <citation type="submission" date="2022-04" db="EMBL/GenBank/DDBJ databases">
        <title>Chromosome-scale genome assembly of Holotrichia oblita Faldermann.</title>
        <authorList>
            <person name="Rongchong L."/>
        </authorList>
    </citation>
    <scope>NUCLEOTIDE SEQUENCE</scope>
    <source>
        <strain evidence="1">81SQS9</strain>
    </source>
</reference>
<dbReference type="Proteomes" id="UP001056778">
    <property type="component" value="Chromosome 3"/>
</dbReference>